<reference evidence="2 3" key="1">
    <citation type="submission" date="2018-03" db="EMBL/GenBank/DDBJ databases">
        <title>Draft Genome Sequences of the Obligatory Marine Myxobacteria Enhygromyxa salina SWB007.</title>
        <authorList>
            <person name="Poehlein A."/>
            <person name="Moghaddam J.A."/>
            <person name="Harms H."/>
            <person name="Alanjari M."/>
            <person name="Koenig G.M."/>
            <person name="Daniel R."/>
            <person name="Schaeberle T.F."/>
        </authorList>
    </citation>
    <scope>NUCLEOTIDE SEQUENCE [LARGE SCALE GENOMIC DNA]</scope>
    <source>
        <strain evidence="2 3">SWB007</strain>
    </source>
</reference>
<dbReference type="Pfam" id="PF02954">
    <property type="entry name" value="HTH_8"/>
    <property type="match status" value="1"/>
</dbReference>
<proteinExistence type="predicted"/>
<evidence type="ECO:0000259" key="1">
    <source>
        <dbReference type="Pfam" id="PF02954"/>
    </source>
</evidence>
<dbReference type="Proteomes" id="UP000238823">
    <property type="component" value="Unassembled WGS sequence"/>
</dbReference>
<protein>
    <submittedName>
        <fullName evidence="2">Bacterial regulatory protein, Fis family</fullName>
    </submittedName>
</protein>
<dbReference type="SUPFAM" id="SSF46689">
    <property type="entry name" value="Homeodomain-like"/>
    <property type="match status" value="1"/>
</dbReference>
<dbReference type="InterPro" id="IPR009057">
    <property type="entry name" value="Homeodomain-like_sf"/>
</dbReference>
<dbReference type="OrthoDB" id="5518842at2"/>
<organism evidence="2 3">
    <name type="scientific">Enhygromyxa salina</name>
    <dbReference type="NCBI Taxonomy" id="215803"/>
    <lineage>
        <taxon>Bacteria</taxon>
        <taxon>Pseudomonadati</taxon>
        <taxon>Myxococcota</taxon>
        <taxon>Polyangia</taxon>
        <taxon>Nannocystales</taxon>
        <taxon>Nannocystaceae</taxon>
        <taxon>Enhygromyxa</taxon>
    </lineage>
</organism>
<dbReference type="InterPro" id="IPR002197">
    <property type="entry name" value="HTH_Fis"/>
</dbReference>
<dbReference type="GO" id="GO:0043565">
    <property type="term" value="F:sequence-specific DNA binding"/>
    <property type="evidence" value="ECO:0007669"/>
    <property type="project" value="InterPro"/>
</dbReference>
<comment type="caution">
    <text evidence="2">The sequence shown here is derived from an EMBL/GenBank/DDBJ whole genome shotgun (WGS) entry which is preliminary data.</text>
</comment>
<name>A0A2S9YUM4_9BACT</name>
<evidence type="ECO:0000313" key="3">
    <source>
        <dbReference type="Proteomes" id="UP000238823"/>
    </source>
</evidence>
<dbReference type="AlphaFoldDB" id="A0A2S9YUM4"/>
<feature type="domain" description="DNA binding HTH" evidence="1">
    <location>
        <begin position="10"/>
        <end position="48"/>
    </location>
</feature>
<accession>A0A2S9YUM4</accession>
<dbReference type="EMBL" id="PVNL01000035">
    <property type="protein sequence ID" value="PRQ08811.1"/>
    <property type="molecule type" value="Genomic_DNA"/>
</dbReference>
<sequence>MPIVLDSLNLAEAERKLCEEALVTAGSIVEAANLLGVTRHALKRRILKHQIEWPRPRVTPMRVPEPLLHRSAIAAF</sequence>
<dbReference type="Gene3D" id="1.10.10.60">
    <property type="entry name" value="Homeodomain-like"/>
    <property type="match status" value="1"/>
</dbReference>
<gene>
    <name evidence="2" type="ORF">ENSA7_14430</name>
</gene>
<evidence type="ECO:0000313" key="2">
    <source>
        <dbReference type="EMBL" id="PRQ08811.1"/>
    </source>
</evidence>
<dbReference type="RefSeq" id="WP_052555282.1">
    <property type="nucleotide sequence ID" value="NZ_JMCC02000090.1"/>
</dbReference>